<gene>
    <name evidence="4" type="ORF">WMY93_029148</name>
</gene>
<dbReference type="PANTHER" id="PTHR46345">
    <property type="entry name" value="INVERTED FORMIN-2"/>
    <property type="match status" value="1"/>
</dbReference>
<protein>
    <recommendedName>
        <fullName evidence="3">FH2 domain-containing protein</fullName>
    </recommendedName>
</protein>
<name>A0AAW0MUK1_9GOBI</name>
<comment type="caution">
    <text evidence="4">The sequence shown here is derived from an EMBL/GenBank/DDBJ whole genome shotgun (WGS) entry which is preliminary data.</text>
</comment>
<evidence type="ECO:0000259" key="3">
    <source>
        <dbReference type="PROSITE" id="PS51444"/>
    </source>
</evidence>
<dbReference type="Gene3D" id="1.20.58.2220">
    <property type="entry name" value="Formin, FH2 domain"/>
    <property type="match status" value="1"/>
</dbReference>
<dbReference type="SUPFAM" id="SSF101447">
    <property type="entry name" value="Formin homology 2 domain (FH2 domain)"/>
    <property type="match status" value="1"/>
</dbReference>
<dbReference type="InterPro" id="IPR015425">
    <property type="entry name" value="FH2_Formin"/>
</dbReference>
<evidence type="ECO:0000256" key="1">
    <source>
        <dbReference type="SAM" id="Coils"/>
    </source>
</evidence>
<evidence type="ECO:0000313" key="5">
    <source>
        <dbReference type="Proteomes" id="UP001460270"/>
    </source>
</evidence>
<feature type="region of interest" description="Disordered" evidence="2">
    <location>
        <begin position="417"/>
        <end position="484"/>
    </location>
</feature>
<dbReference type="SMART" id="SM00498">
    <property type="entry name" value="FH2"/>
    <property type="match status" value="1"/>
</dbReference>
<dbReference type="EMBL" id="JBBPFD010000021">
    <property type="protein sequence ID" value="KAK7882974.1"/>
    <property type="molecule type" value="Genomic_DNA"/>
</dbReference>
<feature type="compositionally biased region" description="Polar residues" evidence="2">
    <location>
        <begin position="445"/>
        <end position="458"/>
    </location>
</feature>
<keyword evidence="1" id="KW-0175">Coiled coil</keyword>
<dbReference type="InterPro" id="IPR042201">
    <property type="entry name" value="FH2_Formin_sf"/>
</dbReference>
<dbReference type="Pfam" id="PF02181">
    <property type="entry name" value="FH2"/>
    <property type="match status" value="1"/>
</dbReference>
<evidence type="ECO:0000256" key="2">
    <source>
        <dbReference type="SAM" id="MobiDB-lite"/>
    </source>
</evidence>
<sequence>MRNFNWETLPKHSVLGKHNIWTVDQPDGEYELDTEHMEELFSKKQEQAKNGSRQSIKGMTSAGADVVTILSSKRSMNVGIFLKQFKRPVGEMINDIKVGNYLSFGTGKLRELCKMLPDKDEVKQLKNFKGDHFSLPDADLFMLMLIKIPSYEDRLNSLVLKEEFFPLMDELKGFVGTLITAGRELLESDQLHSVIRLVLKTGNYMNAGGYAGSAVGFRMTSLLKLVDTKANKPGMNLMHYVVMQAQKVDAALLTFPEQLQHIEAAARINKADIEAEFARQLKKVQTAQEDSVKQQDLKEQMADFLEEAEVSLRDMEADLHELSSLTHSVAEYFCEDPSTFKLEECCSIFHSFCERFMRAIQENKAREVSEVKRRHAERLQNALKRRSIASCSTRDKELDGVSLESVLQKFVSGRGVRRKTSRPFSTHGTPPNSSPLTGSLLEISSHANIPNTSPNRSPNLKLKEMSKKEWNSAAELTNPKDPKR</sequence>
<feature type="compositionally biased region" description="Basic and acidic residues" evidence="2">
    <location>
        <begin position="461"/>
        <end position="470"/>
    </location>
</feature>
<accession>A0AAW0MUK1</accession>
<organism evidence="4 5">
    <name type="scientific">Mugilogobius chulae</name>
    <name type="common">yellowstripe goby</name>
    <dbReference type="NCBI Taxonomy" id="88201"/>
    <lineage>
        <taxon>Eukaryota</taxon>
        <taxon>Metazoa</taxon>
        <taxon>Chordata</taxon>
        <taxon>Craniata</taxon>
        <taxon>Vertebrata</taxon>
        <taxon>Euteleostomi</taxon>
        <taxon>Actinopterygii</taxon>
        <taxon>Neopterygii</taxon>
        <taxon>Teleostei</taxon>
        <taxon>Neoteleostei</taxon>
        <taxon>Acanthomorphata</taxon>
        <taxon>Gobiaria</taxon>
        <taxon>Gobiiformes</taxon>
        <taxon>Gobioidei</taxon>
        <taxon>Gobiidae</taxon>
        <taxon>Gobionellinae</taxon>
        <taxon>Mugilogobius</taxon>
    </lineage>
</organism>
<evidence type="ECO:0000313" key="4">
    <source>
        <dbReference type="EMBL" id="KAK7882974.1"/>
    </source>
</evidence>
<dbReference type="AlphaFoldDB" id="A0AAW0MUK1"/>
<reference evidence="5" key="1">
    <citation type="submission" date="2024-04" db="EMBL/GenBank/DDBJ databases">
        <title>Salinicola lusitanus LLJ914,a marine bacterium isolated from the Okinawa Trough.</title>
        <authorList>
            <person name="Li J."/>
        </authorList>
    </citation>
    <scope>NUCLEOTIDE SEQUENCE [LARGE SCALE GENOMIC DNA]</scope>
</reference>
<dbReference type="PROSITE" id="PS51444">
    <property type="entry name" value="FH2"/>
    <property type="match status" value="1"/>
</dbReference>
<keyword evidence="5" id="KW-1185">Reference proteome</keyword>
<feature type="domain" description="FH2" evidence="3">
    <location>
        <begin position="1"/>
        <end position="382"/>
    </location>
</feature>
<dbReference type="PANTHER" id="PTHR46345:SF7">
    <property type="entry name" value="FH2 DOMAIN CONTAINING 3-RELATED"/>
    <property type="match status" value="1"/>
</dbReference>
<proteinExistence type="predicted"/>
<feature type="compositionally biased region" description="Polar residues" evidence="2">
    <location>
        <begin position="422"/>
        <end position="437"/>
    </location>
</feature>
<feature type="coiled-coil region" evidence="1">
    <location>
        <begin position="270"/>
        <end position="325"/>
    </location>
</feature>
<dbReference type="Proteomes" id="UP001460270">
    <property type="component" value="Unassembled WGS sequence"/>
</dbReference>